<dbReference type="EMBL" id="VNHT01000173">
    <property type="protein sequence ID" value="TYP67966.1"/>
    <property type="molecule type" value="Genomic_DNA"/>
</dbReference>
<evidence type="ECO:0000313" key="4">
    <source>
        <dbReference type="EMBL" id="TYP71586.1"/>
    </source>
</evidence>
<reference evidence="1 10" key="1">
    <citation type="submission" date="2019-07" db="EMBL/GenBank/DDBJ databases">
        <title>Active sludge and wastewater microbial communities from Klosterneuburg, Austria.</title>
        <authorList>
            <person name="Wagner M."/>
        </authorList>
    </citation>
    <scope>NUCLEOTIDE SEQUENCE [LARGE SCALE GENOMIC DNA]</scope>
    <source>
        <strain evidence="1 10">Nm2</strain>
    </source>
</reference>
<evidence type="ECO:0000313" key="10">
    <source>
        <dbReference type="Proteomes" id="UP000324176"/>
    </source>
</evidence>
<dbReference type="EMBL" id="VNHT01000111">
    <property type="protein sequence ID" value="TYP71586.1"/>
    <property type="molecule type" value="Genomic_DNA"/>
</dbReference>
<name>A0A5D3Y6J1_9PROT</name>
<dbReference type="EMBL" id="VNHT01000073">
    <property type="protein sequence ID" value="TYP78438.1"/>
    <property type="molecule type" value="Genomic_DNA"/>
</dbReference>
<dbReference type="EMBL" id="VNHT01000057">
    <property type="protein sequence ID" value="TYP80574.1"/>
    <property type="molecule type" value="Genomic_DNA"/>
</dbReference>
<organism evidence="1 10">
    <name type="scientific">Nitrosomonas communis</name>
    <dbReference type="NCBI Taxonomy" id="44574"/>
    <lineage>
        <taxon>Bacteria</taxon>
        <taxon>Pseudomonadati</taxon>
        <taxon>Pseudomonadota</taxon>
        <taxon>Betaproteobacteria</taxon>
        <taxon>Nitrosomonadales</taxon>
        <taxon>Nitrosomonadaceae</taxon>
        <taxon>Nitrosomonas</taxon>
    </lineage>
</organism>
<dbReference type="AlphaFoldDB" id="A0A5D3Y6J1"/>
<sequence length="26" mass="3011">RQRVLHHLTVRARKLGFNLTPVPEAT</sequence>
<feature type="non-terminal residue" evidence="1">
    <location>
        <position position="1"/>
    </location>
</feature>
<protein>
    <submittedName>
        <fullName evidence="1">Uncharacterized protein</fullName>
    </submittedName>
</protein>
<evidence type="ECO:0000313" key="1">
    <source>
        <dbReference type="EMBL" id="TYP67966.1"/>
    </source>
</evidence>
<proteinExistence type="predicted"/>
<evidence type="ECO:0000313" key="7">
    <source>
        <dbReference type="EMBL" id="TYP80574.1"/>
    </source>
</evidence>
<dbReference type="EMBL" id="VNHT01000097">
    <property type="protein sequence ID" value="TYP73006.1"/>
    <property type="molecule type" value="Genomic_DNA"/>
</dbReference>
<dbReference type="EMBL" id="VNHT01000035">
    <property type="protein sequence ID" value="TYP85860.1"/>
    <property type="molecule type" value="Genomic_DNA"/>
</dbReference>
<dbReference type="EMBL" id="VNHT01000143">
    <property type="protein sequence ID" value="TYP69648.1"/>
    <property type="molecule type" value="Genomic_DNA"/>
</dbReference>
<comment type="caution">
    <text evidence="1">The sequence shown here is derived from an EMBL/GenBank/DDBJ whole genome shotgun (WGS) entry which is preliminary data.</text>
</comment>
<evidence type="ECO:0000313" key="5">
    <source>
        <dbReference type="EMBL" id="TYP73006.1"/>
    </source>
</evidence>
<dbReference type="Proteomes" id="UP000324176">
    <property type="component" value="Unassembled WGS sequence"/>
</dbReference>
<evidence type="ECO:0000313" key="2">
    <source>
        <dbReference type="EMBL" id="TYP69478.1"/>
    </source>
</evidence>
<evidence type="ECO:0000313" key="6">
    <source>
        <dbReference type="EMBL" id="TYP78438.1"/>
    </source>
</evidence>
<evidence type="ECO:0000313" key="8">
    <source>
        <dbReference type="EMBL" id="TYP85860.1"/>
    </source>
</evidence>
<evidence type="ECO:0000313" key="3">
    <source>
        <dbReference type="EMBL" id="TYP69648.1"/>
    </source>
</evidence>
<accession>A0A5D3Y6J1</accession>
<gene>
    <name evidence="9" type="ORF">BCL69_100787</name>
    <name evidence="8" type="ORF">BCL69_103537</name>
    <name evidence="7" type="ORF">BCL69_10571</name>
    <name evidence="6" type="ORF">BCL69_107320</name>
    <name evidence="5" type="ORF">BCL69_10977</name>
    <name evidence="4" type="ORF">BCL69_11117</name>
    <name evidence="3" type="ORF">BCL69_11431</name>
    <name evidence="2" type="ORF">BCL69_11484</name>
    <name evidence="1" type="ORF">BCL69_11731</name>
</gene>
<evidence type="ECO:0000313" key="9">
    <source>
        <dbReference type="EMBL" id="TYP91926.1"/>
    </source>
</evidence>
<dbReference type="EMBL" id="VNHT01000007">
    <property type="protein sequence ID" value="TYP91926.1"/>
    <property type="molecule type" value="Genomic_DNA"/>
</dbReference>
<dbReference type="EMBL" id="VNHT01000148">
    <property type="protein sequence ID" value="TYP69478.1"/>
    <property type="molecule type" value="Genomic_DNA"/>
</dbReference>